<organism evidence="4 10">
    <name type="scientific">Cafeteria roenbergensis</name>
    <name type="common">Marine flagellate</name>
    <dbReference type="NCBI Taxonomy" id="33653"/>
    <lineage>
        <taxon>Eukaryota</taxon>
        <taxon>Sar</taxon>
        <taxon>Stramenopiles</taxon>
        <taxon>Bigyra</taxon>
        <taxon>Opalozoa</taxon>
        <taxon>Bicosoecida</taxon>
        <taxon>Cafeteriaceae</taxon>
        <taxon>Cafeteria</taxon>
    </lineage>
</organism>
<evidence type="ECO:0000256" key="2">
    <source>
        <dbReference type="SAM" id="Phobius"/>
    </source>
</evidence>
<evidence type="ECO:0000313" key="3">
    <source>
        <dbReference type="EMBL" id="KAA0152899.1"/>
    </source>
</evidence>
<dbReference type="EMBL" id="VLTN01000018">
    <property type="protein sequence ID" value="KAA0152899.1"/>
    <property type="molecule type" value="Genomic_DNA"/>
</dbReference>
<dbReference type="Proteomes" id="UP000322899">
    <property type="component" value="Unassembled WGS sequence"/>
</dbReference>
<evidence type="ECO:0000313" key="4">
    <source>
        <dbReference type="EMBL" id="KAA0164246.1"/>
    </source>
</evidence>
<dbReference type="Proteomes" id="UP000324907">
    <property type="component" value="Unassembled WGS sequence"/>
</dbReference>
<dbReference type="EMBL" id="VLTO01000001">
    <property type="protein sequence ID" value="KAA0178271.1"/>
    <property type="molecule type" value="Genomic_DNA"/>
</dbReference>
<keyword evidence="8" id="KW-1185">Reference proteome</keyword>
<evidence type="ECO:0000313" key="6">
    <source>
        <dbReference type="EMBL" id="KAA0178271.1"/>
    </source>
</evidence>
<protein>
    <recommendedName>
        <fullName evidence="11">Protein YIPF</fullName>
    </recommendedName>
</protein>
<keyword evidence="2" id="KW-1133">Transmembrane helix</keyword>
<comment type="caution">
    <text evidence="4">The sequence shown here is derived from an EMBL/GenBank/DDBJ whole genome shotgun (WGS) entry which is preliminary data.</text>
</comment>
<feature type="transmembrane region" description="Helical" evidence="2">
    <location>
        <begin position="202"/>
        <end position="221"/>
    </location>
</feature>
<dbReference type="GO" id="GO:0005794">
    <property type="term" value="C:Golgi apparatus"/>
    <property type="evidence" value="ECO:0007669"/>
    <property type="project" value="InterPro"/>
</dbReference>
<dbReference type="GO" id="GO:0031267">
    <property type="term" value="F:small GTPase binding"/>
    <property type="evidence" value="ECO:0007669"/>
    <property type="project" value="InterPro"/>
</dbReference>
<feature type="transmembrane region" description="Helical" evidence="2">
    <location>
        <begin position="161"/>
        <end position="182"/>
    </location>
</feature>
<reference evidence="7 8" key="1">
    <citation type="submission" date="2019-07" db="EMBL/GenBank/DDBJ databases">
        <title>Genomes of Cafeteria roenbergensis.</title>
        <authorList>
            <person name="Fischer M.G."/>
            <person name="Hackl T."/>
            <person name="Roman M."/>
        </authorList>
    </citation>
    <scope>NUCLEOTIDE SEQUENCE [LARGE SCALE GENOMIC DNA]</scope>
    <source>
        <strain evidence="3 8">BVI</strain>
        <strain evidence="4 10">Cflag</strain>
        <strain evidence="6 7">E4-10P</strain>
        <strain evidence="5 9">RCC970-E3</strain>
    </source>
</reference>
<dbReference type="EMBL" id="VLTM01000018">
    <property type="protein sequence ID" value="KAA0164246.1"/>
    <property type="molecule type" value="Genomic_DNA"/>
</dbReference>
<dbReference type="PANTHER" id="PTHR12822:SF2">
    <property type="entry name" value="PROTEIN YIPF"/>
    <property type="match status" value="1"/>
</dbReference>
<feature type="transmembrane region" description="Helical" evidence="2">
    <location>
        <begin position="258"/>
        <end position="276"/>
    </location>
</feature>
<keyword evidence="2" id="KW-0812">Transmembrane</keyword>
<evidence type="ECO:0008006" key="11">
    <source>
        <dbReference type="Google" id="ProtNLM"/>
    </source>
</evidence>
<evidence type="ECO:0000313" key="10">
    <source>
        <dbReference type="Proteomes" id="UP000325113"/>
    </source>
</evidence>
<dbReference type="PANTHER" id="PTHR12822">
    <property type="entry name" value="PROTEIN YIPF"/>
    <property type="match status" value="1"/>
</dbReference>
<proteinExistence type="predicted"/>
<name>A0A5A8DFQ2_CAFRO</name>
<dbReference type="Proteomes" id="UP000323011">
    <property type="component" value="Unassembled WGS sequence"/>
</dbReference>
<sequence length="324" mass="33186">MAASGDAETGDGLEWHDIQHTKSAPAAPAVPAAPSSAPAAAPAPSGAADAAQAASAFSFLSLAFYRPLFDVTTKGVLRRLLAAFWGFLRPSLLQFADYVPTSTEDADAPTGATAPMDSGGIVPGLGEADASDDASLEGGAEGGPGGPVSLFTTKPDLYGPLWINATLVFLIGAMANFGAWATFDPAGGESLFKYDFSLVTQAFGLVFGALVLVPAAAWAVLRYHGAPPVALTTLVCLWGYSMVHYIPATMLCAVPSVALRWAAAAFAAAGAALFLIRSLVPLLRAAHAFVPAATGTIAVLQLVVGLLLRLYFFSFSLPSTPAKA</sequence>
<dbReference type="Proteomes" id="UP000325113">
    <property type="component" value="Unassembled WGS sequence"/>
</dbReference>
<gene>
    <name evidence="6" type="ORF">FNF27_00124</name>
    <name evidence="5" type="ORF">FNF28_02463</name>
    <name evidence="3" type="ORF">FNF29_03423</name>
    <name evidence="4" type="ORF">FNF31_02482</name>
</gene>
<feature type="transmembrane region" description="Helical" evidence="2">
    <location>
        <begin position="288"/>
        <end position="312"/>
    </location>
</feature>
<dbReference type="OMA" id="AANANVW"/>
<dbReference type="EMBL" id="VLTL01000027">
    <property type="protein sequence ID" value="KAA0168726.1"/>
    <property type="molecule type" value="Genomic_DNA"/>
</dbReference>
<dbReference type="InterPro" id="IPR039765">
    <property type="entry name" value="Yip5/YIPF1/YIPF2"/>
</dbReference>
<evidence type="ECO:0000256" key="1">
    <source>
        <dbReference type="SAM" id="MobiDB-lite"/>
    </source>
</evidence>
<dbReference type="GO" id="GO:0016192">
    <property type="term" value="P:vesicle-mediated transport"/>
    <property type="evidence" value="ECO:0007669"/>
    <property type="project" value="InterPro"/>
</dbReference>
<evidence type="ECO:0000313" key="8">
    <source>
        <dbReference type="Proteomes" id="UP000323011"/>
    </source>
</evidence>
<evidence type="ECO:0000313" key="5">
    <source>
        <dbReference type="EMBL" id="KAA0168726.1"/>
    </source>
</evidence>
<dbReference type="OrthoDB" id="10256463at2759"/>
<accession>A0A5A8DFQ2</accession>
<dbReference type="AlphaFoldDB" id="A0A5A8DFQ2"/>
<feature type="transmembrane region" description="Helical" evidence="2">
    <location>
        <begin position="228"/>
        <end position="246"/>
    </location>
</feature>
<evidence type="ECO:0000313" key="7">
    <source>
        <dbReference type="Proteomes" id="UP000322899"/>
    </source>
</evidence>
<feature type="region of interest" description="Disordered" evidence="1">
    <location>
        <begin position="23"/>
        <end position="44"/>
    </location>
</feature>
<evidence type="ECO:0000313" key="9">
    <source>
        <dbReference type="Proteomes" id="UP000324907"/>
    </source>
</evidence>
<keyword evidence="2" id="KW-0472">Membrane</keyword>